<gene>
    <name evidence="1" type="ORF">FAEPRAA2165_03513</name>
</gene>
<dbReference type="OrthoDB" id="1803978at2"/>
<dbReference type="GeneID" id="90658995"/>
<evidence type="ECO:0000313" key="2">
    <source>
        <dbReference type="Proteomes" id="UP000004619"/>
    </source>
</evidence>
<dbReference type="PATRIC" id="fig|411483.3.peg.2765"/>
<protein>
    <submittedName>
        <fullName evidence="1">Uncharacterized protein</fullName>
    </submittedName>
</protein>
<name>C7HAZ7_FAED2</name>
<dbReference type="RefSeq" id="WP_005936586.1">
    <property type="nucleotide sequence ID" value="NZ_CP022479.1"/>
</dbReference>
<sequence>MKEQNGKLSRDEFLSFVKAVLKKKSLEENKPLYFEYRLSENGEKEKFLNRFDAFAPEGFSEYRNSVIFEFIYSRTLKAEQIKKRIKGVTDTYRKSYDATIVFILNTEFQFEDSNSAVWDLSVINNWIEEYPTEYSHACSLGMERKTVASDKENIQLFEKLYSEGLYLKNNDSYTNAIRTCIKEQNGFAIVLGAGVSKEQGAKTWDELLKDFQKEIEEKHLLDDSKAVFEEVGGSSFTTAQLCKDIWASEKTFAWQIHKSLYDAARDLDMNTELGEIARLAQRCQKDQNFRILSYNYDDFLEQYLAFLDVKCCSIFTTKVRYSNGRDSADFYGMNGQPNQSLRLYHVHGFLPKVTTRDQLDMLHMRSICLTEADYNMLYNQPYSWPIASQLSFFRENTCLFIGCSLSDPNIRRLLEITAYNPPKHYAIFAMTYKSTDALGYTTTKQLTSKDRLQIENHFYRIGINILWVKDYSEIPAWLHDLNQVIV</sequence>
<dbReference type="SUPFAM" id="SSF52467">
    <property type="entry name" value="DHS-like NAD/FAD-binding domain"/>
    <property type="match status" value="1"/>
</dbReference>
<dbReference type="Proteomes" id="UP000004619">
    <property type="component" value="Unassembled WGS sequence"/>
</dbReference>
<dbReference type="HOGENOM" id="CLU_041773_0_0_9"/>
<proteinExistence type="predicted"/>
<dbReference type="EMBL" id="ACOP02000099">
    <property type="protein sequence ID" value="EEU94916.1"/>
    <property type="molecule type" value="Genomic_DNA"/>
</dbReference>
<keyword evidence="2" id="KW-1185">Reference proteome</keyword>
<organism evidence="1 2">
    <name type="scientific">Faecalibacterium duncaniae (strain DSM 17677 / JCM 31915 / A2-165)</name>
    <name type="common">Faecalibacterium prausnitzii</name>
    <dbReference type="NCBI Taxonomy" id="411483"/>
    <lineage>
        <taxon>Bacteria</taxon>
        <taxon>Bacillati</taxon>
        <taxon>Bacillota</taxon>
        <taxon>Clostridia</taxon>
        <taxon>Eubacteriales</taxon>
        <taxon>Oscillospiraceae</taxon>
        <taxon>Faecalibacterium</taxon>
    </lineage>
</organism>
<accession>C7HAZ7</accession>
<reference evidence="1" key="1">
    <citation type="submission" date="2009-08" db="EMBL/GenBank/DDBJ databases">
        <authorList>
            <person name="Weinstock G."/>
            <person name="Sodergren E."/>
            <person name="Clifton S."/>
            <person name="Fulton L."/>
            <person name="Fulton B."/>
            <person name="Courtney L."/>
            <person name="Fronick C."/>
            <person name="Harrison M."/>
            <person name="Strong C."/>
            <person name="Farmer C."/>
            <person name="Delahaunty K."/>
            <person name="Markovic C."/>
            <person name="Hall O."/>
            <person name="Minx P."/>
            <person name="Tomlinson C."/>
            <person name="Mitreva M."/>
            <person name="Nelson J."/>
            <person name="Hou S."/>
            <person name="Wollam A."/>
            <person name="Pepin K.H."/>
            <person name="Johnson M."/>
            <person name="Bhonagiri V."/>
            <person name="Nash W.E."/>
            <person name="Warren W."/>
            <person name="Chinwalla A."/>
            <person name="Mardis E.R."/>
            <person name="Wilson R.K."/>
        </authorList>
    </citation>
    <scope>NUCLEOTIDE SEQUENCE [LARGE SCALE GENOMIC DNA]</scope>
    <source>
        <strain evidence="1">A2-165</strain>
    </source>
</reference>
<evidence type="ECO:0000313" key="1">
    <source>
        <dbReference type="EMBL" id="EEU94916.1"/>
    </source>
</evidence>
<comment type="caution">
    <text evidence="1">The sequence shown here is derived from an EMBL/GenBank/DDBJ whole genome shotgun (WGS) entry which is preliminary data.</text>
</comment>
<dbReference type="InterPro" id="IPR029035">
    <property type="entry name" value="DHS-like_NAD/FAD-binding_dom"/>
</dbReference>
<dbReference type="Pfam" id="PF13289">
    <property type="entry name" value="SIR2_2"/>
    <property type="match status" value="1"/>
</dbReference>
<dbReference type="AlphaFoldDB" id="C7HAZ7"/>
<dbReference type="eggNOG" id="COG0846">
    <property type="taxonomic scope" value="Bacteria"/>
</dbReference>